<proteinExistence type="predicted"/>
<dbReference type="Proteomes" id="UP000018144">
    <property type="component" value="Unassembled WGS sequence"/>
</dbReference>
<evidence type="ECO:0000256" key="1">
    <source>
        <dbReference type="SAM" id="MobiDB-lite"/>
    </source>
</evidence>
<feature type="region of interest" description="Disordered" evidence="1">
    <location>
        <begin position="1"/>
        <end position="41"/>
    </location>
</feature>
<feature type="compositionally biased region" description="Polar residues" evidence="1">
    <location>
        <begin position="12"/>
        <end position="41"/>
    </location>
</feature>
<protein>
    <submittedName>
        <fullName evidence="2">Uncharacterized protein</fullName>
    </submittedName>
</protein>
<dbReference type="EMBL" id="HF936252">
    <property type="protein sequence ID" value="CCX15736.1"/>
    <property type="molecule type" value="Genomic_DNA"/>
</dbReference>
<organism evidence="2 3">
    <name type="scientific">Pyronema omphalodes (strain CBS 100304)</name>
    <name type="common">Pyronema confluens</name>
    <dbReference type="NCBI Taxonomy" id="1076935"/>
    <lineage>
        <taxon>Eukaryota</taxon>
        <taxon>Fungi</taxon>
        <taxon>Dikarya</taxon>
        <taxon>Ascomycota</taxon>
        <taxon>Pezizomycotina</taxon>
        <taxon>Pezizomycetes</taxon>
        <taxon>Pezizales</taxon>
        <taxon>Pyronemataceae</taxon>
        <taxon>Pyronema</taxon>
    </lineage>
</organism>
<name>U4LB34_PYROM</name>
<accession>U4LB34</accession>
<evidence type="ECO:0000313" key="3">
    <source>
        <dbReference type="Proteomes" id="UP000018144"/>
    </source>
</evidence>
<dbReference type="AlphaFoldDB" id="U4LB34"/>
<keyword evidence="3" id="KW-1185">Reference proteome</keyword>
<reference evidence="2 3" key="1">
    <citation type="journal article" date="2013" name="PLoS Genet.">
        <title>The genome and development-dependent transcriptomes of Pyronema confluens: a window into fungal evolution.</title>
        <authorList>
            <person name="Traeger S."/>
            <person name="Altegoer F."/>
            <person name="Freitag M."/>
            <person name="Gabaldon T."/>
            <person name="Kempken F."/>
            <person name="Kumar A."/>
            <person name="Marcet-Houben M."/>
            <person name="Poggeler S."/>
            <person name="Stajich J.E."/>
            <person name="Nowrousian M."/>
        </authorList>
    </citation>
    <scope>NUCLEOTIDE SEQUENCE [LARGE SCALE GENOMIC DNA]</scope>
    <source>
        <strain evidence="3">CBS 100304</strain>
        <tissue evidence="2">Vegetative mycelium</tissue>
    </source>
</reference>
<evidence type="ECO:0000313" key="2">
    <source>
        <dbReference type="EMBL" id="CCX15736.1"/>
    </source>
</evidence>
<gene>
    <name evidence="2" type="ORF">PCON_02162</name>
</gene>
<sequence length="82" mass="8881">MNQHGEEGIVPSGNTTAQVEQPHQQSVEKQLPDTSSHTTTGNNAVTTLSIEIVVQIAVQPSYSVETWLAQSREDDGVRVYCG</sequence>